<feature type="signal peptide" evidence="1">
    <location>
        <begin position="1"/>
        <end position="19"/>
    </location>
</feature>
<dbReference type="AlphaFoldDB" id="D3FCR9"/>
<feature type="chain" id="PRO_5003043668" evidence="1">
    <location>
        <begin position="20"/>
        <end position="158"/>
    </location>
</feature>
<organism evidence="2 3">
    <name type="scientific">Conexibacter woesei (strain DSM 14684 / CCUG 47730 / CIP 108061 / JCM 11494 / NBRC 100937 / ID131577)</name>
    <dbReference type="NCBI Taxonomy" id="469383"/>
    <lineage>
        <taxon>Bacteria</taxon>
        <taxon>Bacillati</taxon>
        <taxon>Actinomycetota</taxon>
        <taxon>Thermoleophilia</taxon>
        <taxon>Solirubrobacterales</taxon>
        <taxon>Conexibacteraceae</taxon>
        <taxon>Conexibacter</taxon>
    </lineage>
</organism>
<evidence type="ECO:0000313" key="2">
    <source>
        <dbReference type="EMBL" id="ADB51431.1"/>
    </source>
</evidence>
<dbReference type="PROSITE" id="PS51257">
    <property type="entry name" value="PROKAR_LIPOPROTEIN"/>
    <property type="match status" value="1"/>
</dbReference>
<dbReference type="RefSeq" id="WP_012934482.1">
    <property type="nucleotide sequence ID" value="NC_013739.1"/>
</dbReference>
<keyword evidence="3" id="KW-1185">Reference proteome</keyword>
<reference evidence="2 3" key="1">
    <citation type="journal article" date="2010" name="Stand. Genomic Sci.">
        <title>Complete genome sequence of Conexibacter woesei type strain (ID131577).</title>
        <authorList>
            <person name="Pukall R."/>
            <person name="Lapidus A."/>
            <person name="Glavina Del Rio T."/>
            <person name="Copeland A."/>
            <person name="Tice H."/>
            <person name="Cheng J.-F."/>
            <person name="Lucas S."/>
            <person name="Chen F."/>
            <person name="Nolan M."/>
            <person name="Bruce D."/>
            <person name="Goodwin L."/>
            <person name="Pitluck S."/>
            <person name="Mavromatis K."/>
            <person name="Ivanova N."/>
            <person name="Ovchinnikova G."/>
            <person name="Pati A."/>
            <person name="Chen A."/>
            <person name="Palaniappan K."/>
            <person name="Land M."/>
            <person name="Hauser L."/>
            <person name="Chang Y.-J."/>
            <person name="Jeffries C.D."/>
            <person name="Chain P."/>
            <person name="Meincke L."/>
            <person name="Sims D."/>
            <person name="Brettin T."/>
            <person name="Detter J.C."/>
            <person name="Rohde M."/>
            <person name="Goeker M."/>
            <person name="Bristow J."/>
            <person name="Eisen J.A."/>
            <person name="Markowitz V."/>
            <person name="Kyrpides N.C."/>
            <person name="Klenk H.-P."/>
            <person name="Hugenholtz P."/>
        </authorList>
    </citation>
    <scope>NUCLEOTIDE SEQUENCE [LARGE SCALE GENOMIC DNA]</scope>
    <source>
        <strain evidence="3">DSM 14684 / CIP 108061 / JCM 11494 / NBRC 100937 / ID131577</strain>
    </source>
</reference>
<evidence type="ECO:0000313" key="3">
    <source>
        <dbReference type="Proteomes" id="UP000008229"/>
    </source>
</evidence>
<sequence precursor="true">MRTHRLSPLVAALAVAALAAPLAAGCGDRSPRAQTADGVRALGDDLTQLRDDVEFELLHARLRTRRQLEETFGELMVRADDQAEALAALDPPPSLVAAVDELHDAIVRERDGLWRVAVSASVAGPPVAAANAVRLRRASDDILDARRRLERALQSGGT</sequence>
<dbReference type="HOGENOM" id="CLU_1666407_0_0_11"/>
<keyword evidence="1" id="KW-0732">Signal</keyword>
<dbReference type="KEGG" id="cwo:Cwoe_3012"/>
<proteinExistence type="predicted"/>
<evidence type="ECO:0000256" key="1">
    <source>
        <dbReference type="SAM" id="SignalP"/>
    </source>
</evidence>
<dbReference type="EMBL" id="CP001854">
    <property type="protein sequence ID" value="ADB51431.1"/>
    <property type="molecule type" value="Genomic_DNA"/>
</dbReference>
<dbReference type="Proteomes" id="UP000008229">
    <property type="component" value="Chromosome"/>
</dbReference>
<accession>D3FCR9</accession>
<gene>
    <name evidence="2" type="ordered locus">Cwoe_3012</name>
</gene>
<dbReference type="STRING" id="469383.Cwoe_3012"/>
<reference evidence="3" key="2">
    <citation type="submission" date="2010-01" db="EMBL/GenBank/DDBJ databases">
        <title>The complete genome of Conexibacter woesei DSM 14684.</title>
        <authorList>
            <consortium name="US DOE Joint Genome Institute (JGI-PGF)"/>
            <person name="Lucas S."/>
            <person name="Copeland A."/>
            <person name="Lapidus A."/>
            <person name="Glavina del Rio T."/>
            <person name="Dalin E."/>
            <person name="Tice H."/>
            <person name="Bruce D."/>
            <person name="Goodwin L."/>
            <person name="Pitluck S."/>
            <person name="Kyrpides N."/>
            <person name="Mavromatis K."/>
            <person name="Ivanova N."/>
            <person name="Mikhailova N."/>
            <person name="Chertkov O."/>
            <person name="Brettin T."/>
            <person name="Detter J.C."/>
            <person name="Han C."/>
            <person name="Larimer F."/>
            <person name="Land M."/>
            <person name="Hauser L."/>
            <person name="Markowitz V."/>
            <person name="Cheng J.-F."/>
            <person name="Hugenholtz P."/>
            <person name="Woyke T."/>
            <person name="Wu D."/>
            <person name="Pukall R."/>
            <person name="Steenblock K."/>
            <person name="Schneider S."/>
            <person name="Klenk H.-P."/>
            <person name="Eisen J.A."/>
        </authorList>
    </citation>
    <scope>NUCLEOTIDE SEQUENCE [LARGE SCALE GENOMIC DNA]</scope>
    <source>
        <strain evidence="3">DSM 14684 / CIP 108061 / JCM 11494 / NBRC 100937 / ID131577</strain>
    </source>
</reference>
<protein>
    <submittedName>
        <fullName evidence="2">Uncharacterized protein</fullName>
    </submittedName>
</protein>
<name>D3FCR9_CONWI</name>